<dbReference type="PRINTS" id="PR00134">
    <property type="entry name" value="GLHYDRLASE10"/>
</dbReference>
<evidence type="ECO:0000256" key="5">
    <source>
        <dbReference type="ARBA" id="ARBA00022801"/>
    </source>
</evidence>
<dbReference type="GO" id="GO:0045493">
    <property type="term" value="P:xylan catabolic process"/>
    <property type="evidence" value="ECO:0007669"/>
    <property type="project" value="UniProtKB-KW"/>
</dbReference>
<dbReference type="Proteomes" id="UP000198386">
    <property type="component" value="Unassembled WGS sequence"/>
</dbReference>
<dbReference type="EMBL" id="FZOH01000003">
    <property type="protein sequence ID" value="SNS32703.1"/>
    <property type="molecule type" value="Genomic_DNA"/>
</dbReference>
<evidence type="ECO:0000256" key="1">
    <source>
        <dbReference type="ARBA" id="ARBA00000681"/>
    </source>
</evidence>
<dbReference type="EC" id="3.2.1.8" evidence="9"/>
<dbReference type="SMART" id="SM00633">
    <property type="entry name" value="Glyco_10"/>
    <property type="match status" value="1"/>
</dbReference>
<keyword evidence="5 9" id="KW-0378">Hydrolase</keyword>
<dbReference type="AlphaFoldDB" id="A0A239DM00"/>
<keyword evidence="8 9" id="KW-0624">Polysaccharide degradation</keyword>
<comment type="similarity">
    <text evidence="2 9">Belongs to the glycosyl hydrolase 10 (cellulase F) family.</text>
</comment>
<gene>
    <name evidence="11" type="ORF">SAMN04488107_2220</name>
</gene>
<sequence length="423" mass="46864">MTCSTSPDAVRRIEGTLVVRSADGSPRADTDVVVEQTRHDVAFGNIGFDFVGLANDEHGEARENVFGGADPEAAERLEHLWLDVFDTATLPFYWAGFEPVQGQPDTRRLQAAAAWFRDRGVSVKGHPLVWHTLAPDWLREYPDSDVEATVRARVRREVTSFAGLVDTWDAINEVVIMPVFANEDRQNAITRLCRRIGRIPTIRLAFEEARAANPAATLVLNDFNLSTAYECLIEGVLEAGVQVDAIGLQSHMHQGYWGEERTQEVLERFARYGLPLHWTETTLVSGDLMPPEIVDLNDHRVDEWPSTPAGEERQADDVVRHYSTLLSHPAVEAVTYWGITDRGAWLGAPAGLVRADGTPKPAYDALRGLVRGEWWLPPTRLRTDGEGRVTVRGWAGTYSVSAGDRSASWQLRPDAPPAAVTLA</sequence>
<keyword evidence="7 9" id="KW-0326">Glycosidase</keyword>
<evidence type="ECO:0000256" key="9">
    <source>
        <dbReference type="RuleBase" id="RU361174"/>
    </source>
</evidence>
<evidence type="ECO:0000313" key="11">
    <source>
        <dbReference type="EMBL" id="SNS32703.1"/>
    </source>
</evidence>
<evidence type="ECO:0000256" key="6">
    <source>
        <dbReference type="ARBA" id="ARBA00023277"/>
    </source>
</evidence>
<keyword evidence="12" id="KW-1185">Reference proteome</keyword>
<proteinExistence type="inferred from homology"/>
<evidence type="ECO:0000256" key="4">
    <source>
        <dbReference type="ARBA" id="ARBA00022729"/>
    </source>
</evidence>
<keyword evidence="3 11" id="KW-0858">Xylan degradation</keyword>
<dbReference type="Pfam" id="PF00331">
    <property type="entry name" value="Glyco_hydro_10"/>
    <property type="match status" value="1"/>
</dbReference>
<evidence type="ECO:0000313" key="12">
    <source>
        <dbReference type="Proteomes" id="UP000198386"/>
    </source>
</evidence>
<dbReference type="PANTHER" id="PTHR31490">
    <property type="entry name" value="GLYCOSYL HYDROLASE"/>
    <property type="match status" value="1"/>
</dbReference>
<evidence type="ECO:0000256" key="3">
    <source>
        <dbReference type="ARBA" id="ARBA00022651"/>
    </source>
</evidence>
<protein>
    <recommendedName>
        <fullName evidence="9">Beta-xylanase</fullName>
        <ecNumber evidence="9">3.2.1.8</ecNumber>
    </recommendedName>
</protein>
<dbReference type="InterPro" id="IPR017853">
    <property type="entry name" value="GH"/>
</dbReference>
<feature type="domain" description="GH10" evidence="10">
    <location>
        <begin position="68"/>
        <end position="369"/>
    </location>
</feature>
<reference evidence="12" key="1">
    <citation type="submission" date="2017-06" db="EMBL/GenBank/DDBJ databases">
        <authorList>
            <person name="Varghese N."/>
            <person name="Submissions S."/>
        </authorList>
    </citation>
    <scope>NUCLEOTIDE SEQUENCE [LARGE SCALE GENOMIC DNA]</scope>
    <source>
        <strain evidence="12">DSM 45423</strain>
    </source>
</reference>
<dbReference type="PROSITE" id="PS51760">
    <property type="entry name" value="GH10_2"/>
    <property type="match status" value="1"/>
</dbReference>
<evidence type="ECO:0000256" key="8">
    <source>
        <dbReference type="ARBA" id="ARBA00023326"/>
    </source>
</evidence>
<organism evidence="11 12">
    <name type="scientific">Geodermatophilus saharensis</name>
    <dbReference type="NCBI Taxonomy" id="1137994"/>
    <lineage>
        <taxon>Bacteria</taxon>
        <taxon>Bacillati</taxon>
        <taxon>Actinomycetota</taxon>
        <taxon>Actinomycetes</taxon>
        <taxon>Geodermatophilales</taxon>
        <taxon>Geodermatophilaceae</taxon>
        <taxon>Geodermatophilus</taxon>
    </lineage>
</organism>
<accession>A0A239DM00</accession>
<dbReference type="GO" id="GO:0031176">
    <property type="term" value="F:endo-1,4-beta-xylanase activity"/>
    <property type="evidence" value="ECO:0007669"/>
    <property type="project" value="UniProtKB-EC"/>
</dbReference>
<keyword evidence="6 9" id="KW-0119">Carbohydrate metabolism</keyword>
<evidence type="ECO:0000256" key="2">
    <source>
        <dbReference type="ARBA" id="ARBA00007495"/>
    </source>
</evidence>
<comment type="catalytic activity">
    <reaction evidence="1 9">
        <text>Endohydrolysis of (1-&gt;4)-beta-D-xylosidic linkages in xylans.</text>
        <dbReference type="EC" id="3.2.1.8"/>
    </reaction>
</comment>
<name>A0A239DM00_9ACTN</name>
<dbReference type="RefSeq" id="WP_089403901.1">
    <property type="nucleotide sequence ID" value="NZ_FZOH01000003.1"/>
</dbReference>
<dbReference type="InterPro" id="IPR001000">
    <property type="entry name" value="GH10_dom"/>
</dbReference>
<evidence type="ECO:0000256" key="7">
    <source>
        <dbReference type="ARBA" id="ARBA00023295"/>
    </source>
</evidence>
<dbReference type="PANTHER" id="PTHR31490:SF88">
    <property type="entry name" value="BETA-XYLANASE"/>
    <property type="match status" value="1"/>
</dbReference>
<dbReference type="Gene3D" id="3.20.20.80">
    <property type="entry name" value="Glycosidases"/>
    <property type="match status" value="1"/>
</dbReference>
<evidence type="ECO:0000259" key="10">
    <source>
        <dbReference type="PROSITE" id="PS51760"/>
    </source>
</evidence>
<keyword evidence="4" id="KW-0732">Signal</keyword>
<dbReference type="SUPFAM" id="SSF51445">
    <property type="entry name" value="(Trans)glycosidases"/>
    <property type="match status" value="1"/>
</dbReference>
<dbReference type="OrthoDB" id="3255194at2"/>
<dbReference type="InterPro" id="IPR044846">
    <property type="entry name" value="GH10"/>
</dbReference>